<dbReference type="EMBL" id="WEID01000004">
    <property type="protein sequence ID" value="KAB8139330.1"/>
    <property type="molecule type" value="Genomic_DNA"/>
</dbReference>
<keyword evidence="1" id="KW-0812">Transmembrane</keyword>
<dbReference type="PANTHER" id="PTHR30336">
    <property type="entry name" value="INNER MEMBRANE PROTEIN, PROBABLE PERMEASE"/>
    <property type="match status" value="1"/>
</dbReference>
<dbReference type="AlphaFoldDB" id="A0A7C8KX00"/>
<dbReference type="CDD" id="cd06259">
    <property type="entry name" value="YdcF-like"/>
    <property type="match status" value="1"/>
</dbReference>
<name>A0A7C8KX00_9BACI</name>
<dbReference type="RefSeq" id="WP_153400837.1">
    <property type="nucleotide sequence ID" value="NZ_ML762424.1"/>
</dbReference>
<reference evidence="3 4" key="1">
    <citation type="submission" date="2019-10" db="EMBL/GenBank/DDBJ databases">
        <title>Gracilibacillus sp. nov. isolated from rice seeds.</title>
        <authorList>
            <person name="He S."/>
        </authorList>
    </citation>
    <scope>NUCLEOTIDE SEQUENCE [LARGE SCALE GENOMIC DNA]</scope>
    <source>
        <strain evidence="3 4">TD8</strain>
    </source>
</reference>
<dbReference type="InterPro" id="IPR014729">
    <property type="entry name" value="Rossmann-like_a/b/a_fold"/>
</dbReference>
<evidence type="ECO:0000313" key="4">
    <source>
        <dbReference type="Proteomes" id="UP000480246"/>
    </source>
</evidence>
<dbReference type="InterPro" id="IPR003848">
    <property type="entry name" value="DUF218"/>
</dbReference>
<dbReference type="Pfam" id="PF02698">
    <property type="entry name" value="DUF218"/>
    <property type="match status" value="1"/>
</dbReference>
<dbReference type="InterPro" id="IPR051599">
    <property type="entry name" value="Cell_Envelope_Assoc"/>
</dbReference>
<keyword evidence="1" id="KW-1133">Transmembrane helix</keyword>
<dbReference type="Gene3D" id="3.40.50.620">
    <property type="entry name" value="HUPs"/>
    <property type="match status" value="1"/>
</dbReference>
<organism evidence="3 4">
    <name type="scientific">Gracilibacillus oryzae</name>
    <dbReference type="NCBI Taxonomy" id="1672701"/>
    <lineage>
        <taxon>Bacteria</taxon>
        <taxon>Bacillati</taxon>
        <taxon>Bacillota</taxon>
        <taxon>Bacilli</taxon>
        <taxon>Bacillales</taxon>
        <taxon>Bacillaceae</taxon>
        <taxon>Gracilibacillus</taxon>
    </lineage>
</organism>
<protein>
    <submittedName>
        <fullName evidence="3">YdcF family protein</fullName>
    </submittedName>
</protein>
<dbReference type="Proteomes" id="UP000480246">
    <property type="component" value="Unassembled WGS sequence"/>
</dbReference>
<evidence type="ECO:0000313" key="3">
    <source>
        <dbReference type="EMBL" id="KAB8139330.1"/>
    </source>
</evidence>
<proteinExistence type="predicted"/>
<sequence length="195" mass="22147">MKRKLIFTIILAIAGVLLIHIGWIVVDGLTDEKQSAQTGVVLGNKVNEDGTPSDRLKARLDRAVELYNDNLIEKIIVSGGTGKEGYDEAVVMGEYLRSQEIPAEHIIKDRNGYNTRMTAENAAKIIEENNLNDDEIYIISQFYHISRTKLAFQQEGFEKVYGAHPAYWEWRDIYSTLREVPAFYKYLSEGIFSPG</sequence>
<comment type="caution">
    <text evidence="3">The sequence shown here is derived from an EMBL/GenBank/DDBJ whole genome shotgun (WGS) entry which is preliminary data.</text>
</comment>
<feature type="transmembrane region" description="Helical" evidence="1">
    <location>
        <begin position="5"/>
        <end position="26"/>
    </location>
</feature>
<feature type="domain" description="DUF218" evidence="2">
    <location>
        <begin position="40"/>
        <end position="170"/>
    </location>
</feature>
<gene>
    <name evidence="3" type="ORF">F9U64_00620</name>
</gene>
<evidence type="ECO:0000256" key="1">
    <source>
        <dbReference type="SAM" id="Phobius"/>
    </source>
</evidence>
<accession>A0A7C8KX00</accession>
<keyword evidence="4" id="KW-1185">Reference proteome</keyword>
<dbReference type="PANTHER" id="PTHR30336:SF20">
    <property type="entry name" value="DUF218 DOMAIN-CONTAINING PROTEIN"/>
    <property type="match status" value="1"/>
</dbReference>
<dbReference type="OrthoDB" id="9782395at2"/>
<evidence type="ECO:0000259" key="2">
    <source>
        <dbReference type="Pfam" id="PF02698"/>
    </source>
</evidence>
<dbReference type="GO" id="GO:0005886">
    <property type="term" value="C:plasma membrane"/>
    <property type="evidence" value="ECO:0007669"/>
    <property type="project" value="TreeGrafter"/>
</dbReference>
<keyword evidence="1" id="KW-0472">Membrane</keyword>